<comment type="caution">
    <text evidence="1">The sequence shown here is derived from an EMBL/GenBank/DDBJ whole genome shotgun (WGS) entry which is preliminary data.</text>
</comment>
<organism evidence="1 2">
    <name type="scientific">Ambrosiozyma monospora</name>
    <name type="common">Yeast</name>
    <name type="synonym">Endomycopsis monosporus</name>
    <dbReference type="NCBI Taxonomy" id="43982"/>
    <lineage>
        <taxon>Eukaryota</taxon>
        <taxon>Fungi</taxon>
        <taxon>Dikarya</taxon>
        <taxon>Ascomycota</taxon>
        <taxon>Saccharomycotina</taxon>
        <taxon>Pichiomycetes</taxon>
        <taxon>Pichiales</taxon>
        <taxon>Pichiaceae</taxon>
        <taxon>Ambrosiozyma</taxon>
    </lineage>
</organism>
<dbReference type="EMBL" id="BSXS01004697">
    <property type="protein sequence ID" value="GME83350.1"/>
    <property type="molecule type" value="Genomic_DNA"/>
</dbReference>
<sequence length="524" mass="57991">MVAAAANTSITNDNGNGTASGTPQQQPASQSHTPQIPQAMPRMTPLQQQVQMQQHQQQQQPFNGHSRTNSAVSAGQAQPGHGHGGPPSAIFSTQQSNLLKYQIAVFKKFIQNQPVTPDLVQVINYTYAQIQRQQQQQQQLNGQAPNQQQQPGQGQGAAAQTQQQLQQRMMAQRQAQLQQQQQQQLQLQKLKQQQQLQLQQQQQKQQQAELEKRKQAAAAQAAAAQQAQAQAAQAQAQAQAQAAQAQAQAQARAQAAAARRSKKSTPIPPGMMGGSPLQHPIGPGGLPLQLPNQQLAPGVMPTNPQLQQQQYPPKQLQPRIPKGLPPHPPLPLAEMAEKLPDVDVLSSENPMDVVDTYSVHKLPKDIPFDYFNTTKSKIITPSVYPKPLDLEQAKNIKMLVDQLELDAELADLKKLSDETKDIEYLLEFEALTLLPYQKAVKGHVLGSIYHQTLLLTNHLPNFSAKIRAVNLNDASISHALYTQQKVMAVQSQREKVVERQNNLLSASNDYKKFMNNRRINFESQ</sequence>
<accession>A0ACB5T8C6</accession>
<evidence type="ECO:0000313" key="2">
    <source>
        <dbReference type="Proteomes" id="UP001165064"/>
    </source>
</evidence>
<dbReference type="Proteomes" id="UP001165064">
    <property type="component" value="Unassembled WGS sequence"/>
</dbReference>
<name>A0ACB5T8C6_AMBMO</name>
<protein>
    <submittedName>
        <fullName evidence="1">Unnamed protein product</fullName>
    </submittedName>
</protein>
<gene>
    <name evidence="1" type="ORF">Amon02_000610800</name>
</gene>
<proteinExistence type="predicted"/>
<reference evidence="1" key="1">
    <citation type="submission" date="2023-04" db="EMBL/GenBank/DDBJ databases">
        <title>Ambrosiozyma monospora NBRC 10751.</title>
        <authorList>
            <person name="Ichikawa N."/>
            <person name="Sato H."/>
            <person name="Tonouchi N."/>
        </authorList>
    </citation>
    <scope>NUCLEOTIDE SEQUENCE</scope>
    <source>
        <strain evidence="1">NBRC 10751</strain>
    </source>
</reference>
<evidence type="ECO:0000313" key="1">
    <source>
        <dbReference type="EMBL" id="GME83350.1"/>
    </source>
</evidence>
<keyword evidence="2" id="KW-1185">Reference proteome</keyword>